<proteinExistence type="predicted"/>
<evidence type="ECO:0000313" key="3">
    <source>
        <dbReference type="EMBL" id="MCE4538790.1"/>
    </source>
</evidence>
<evidence type="ECO:0000256" key="2">
    <source>
        <dbReference type="SAM" id="Phobius"/>
    </source>
</evidence>
<dbReference type="RefSeq" id="WP_233393245.1">
    <property type="nucleotide sequence ID" value="NZ_JAJTWT010000006.1"/>
</dbReference>
<keyword evidence="2" id="KW-1133">Transmembrane helix</keyword>
<keyword evidence="2" id="KW-0472">Membrane</keyword>
<sequence length="192" mass="20327">MKAARRSIAFVSGVLLYCFGAGAAMKYASIGLPRQVYTALGGRNSLPVMLGEAVAIALLLCLIAAVWGYVTLRPTRRRHRPYVAWMMSGVGVAWAGWLISGAFSFALKPRAYSAPLQTMLLSSSAAPLFGALNIFGIVAGVWLAGRWAKKRQLGLPSTRSRRRQGGEASSPDAGADSTVSTVAPHSVSPPVH</sequence>
<feature type="transmembrane region" description="Helical" evidence="2">
    <location>
        <begin position="125"/>
        <end position="145"/>
    </location>
</feature>
<keyword evidence="4" id="KW-1185">Reference proteome</keyword>
<evidence type="ECO:0000256" key="1">
    <source>
        <dbReference type="SAM" id="MobiDB-lite"/>
    </source>
</evidence>
<comment type="caution">
    <text evidence="3">The sequence shown here is derived from an EMBL/GenBank/DDBJ whole genome shotgun (WGS) entry which is preliminary data.</text>
</comment>
<name>A0ABS8XGG9_9BURK</name>
<feature type="transmembrane region" description="Helical" evidence="2">
    <location>
        <begin position="48"/>
        <end position="70"/>
    </location>
</feature>
<gene>
    <name evidence="3" type="ORF">LXT12_16170</name>
</gene>
<evidence type="ECO:0000313" key="4">
    <source>
        <dbReference type="Proteomes" id="UP001201463"/>
    </source>
</evidence>
<reference evidence="3 4" key="1">
    <citation type="submission" date="2021-12" db="EMBL/GenBank/DDBJ databases">
        <title>Genome seq of p7.</title>
        <authorList>
            <person name="Seo T."/>
        </authorList>
    </citation>
    <scope>NUCLEOTIDE SEQUENCE [LARGE SCALE GENOMIC DNA]</scope>
    <source>
        <strain evidence="3 4">P7</strain>
    </source>
</reference>
<protein>
    <submittedName>
        <fullName evidence="3">Uncharacterized protein</fullName>
    </submittedName>
</protein>
<accession>A0ABS8XGG9</accession>
<feature type="region of interest" description="Disordered" evidence="1">
    <location>
        <begin position="155"/>
        <end position="192"/>
    </location>
</feature>
<dbReference type="EMBL" id="JAJTWT010000006">
    <property type="protein sequence ID" value="MCE4538790.1"/>
    <property type="molecule type" value="Genomic_DNA"/>
</dbReference>
<keyword evidence="2" id="KW-0812">Transmembrane</keyword>
<feature type="transmembrane region" description="Helical" evidence="2">
    <location>
        <begin position="82"/>
        <end position="105"/>
    </location>
</feature>
<organism evidence="3 4">
    <name type="scientific">Pelomonas caseinilytica</name>
    <dbReference type="NCBI Taxonomy" id="2906763"/>
    <lineage>
        <taxon>Bacteria</taxon>
        <taxon>Pseudomonadati</taxon>
        <taxon>Pseudomonadota</taxon>
        <taxon>Betaproteobacteria</taxon>
        <taxon>Burkholderiales</taxon>
        <taxon>Sphaerotilaceae</taxon>
        <taxon>Roseateles</taxon>
    </lineage>
</organism>
<dbReference type="Proteomes" id="UP001201463">
    <property type="component" value="Unassembled WGS sequence"/>
</dbReference>